<dbReference type="PROSITE" id="PS50006">
    <property type="entry name" value="FHA_DOMAIN"/>
    <property type="match status" value="1"/>
</dbReference>
<gene>
    <name evidence="2" type="ORF">FB467_2648</name>
</gene>
<dbReference type="AlphaFoldDB" id="A0A542YTS7"/>
<keyword evidence="3" id="KW-1185">Reference proteome</keyword>
<evidence type="ECO:0000259" key="1">
    <source>
        <dbReference type="PROSITE" id="PS50006"/>
    </source>
</evidence>
<dbReference type="Proteomes" id="UP000319516">
    <property type="component" value="Unassembled WGS sequence"/>
</dbReference>
<proteinExistence type="predicted"/>
<dbReference type="OrthoDB" id="4559052at2"/>
<sequence length="97" mass="10643">MSFQAYLDALETKTGKTPRELVQIAHGRGLDSPETRAGDVAAWLKEDYDVGRGHAMALWHVIKHGVQISDKHVGTDGTHRDATDVLWLDGKTSNPHG</sequence>
<feature type="domain" description="FHA" evidence="1">
    <location>
        <begin position="24"/>
        <end position="85"/>
    </location>
</feature>
<evidence type="ECO:0000313" key="3">
    <source>
        <dbReference type="Proteomes" id="UP000319516"/>
    </source>
</evidence>
<reference evidence="2 3" key="1">
    <citation type="submission" date="2019-06" db="EMBL/GenBank/DDBJ databases">
        <title>Sequencing the genomes of 1000 actinobacteria strains.</title>
        <authorList>
            <person name="Klenk H.-P."/>
        </authorList>
    </citation>
    <scope>NUCLEOTIDE SEQUENCE [LARGE SCALE GENOMIC DNA]</scope>
    <source>
        <strain evidence="2 3">DSM 12335</strain>
    </source>
</reference>
<dbReference type="Pfam" id="PF14117">
    <property type="entry name" value="DUF4287"/>
    <property type="match status" value="1"/>
</dbReference>
<dbReference type="InterPro" id="IPR000253">
    <property type="entry name" value="FHA_dom"/>
</dbReference>
<dbReference type="InterPro" id="IPR025629">
    <property type="entry name" value="DUF4287"/>
</dbReference>
<dbReference type="RefSeq" id="WP_141785494.1">
    <property type="nucleotide sequence ID" value="NZ_BAAAIK010000011.1"/>
</dbReference>
<comment type="caution">
    <text evidence="2">The sequence shown here is derived from an EMBL/GenBank/DDBJ whole genome shotgun (WGS) entry which is preliminary data.</text>
</comment>
<dbReference type="EMBL" id="VFOP01000001">
    <property type="protein sequence ID" value="TQL51502.1"/>
    <property type="molecule type" value="Genomic_DNA"/>
</dbReference>
<accession>A0A542YTS7</accession>
<organism evidence="2 3">
    <name type="scientific">Ornithinicoccus hortensis</name>
    <dbReference type="NCBI Taxonomy" id="82346"/>
    <lineage>
        <taxon>Bacteria</taxon>
        <taxon>Bacillati</taxon>
        <taxon>Actinomycetota</taxon>
        <taxon>Actinomycetes</taxon>
        <taxon>Micrococcales</taxon>
        <taxon>Intrasporangiaceae</taxon>
        <taxon>Ornithinicoccus</taxon>
    </lineage>
</organism>
<evidence type="ECO:0000313" key="2">
    <source>
        <dbReference type="EMBL" id="TQL51502.1"/>
    </source>
</evidence>
<protein>
    <submittedName>
        <fullName evidence="2">Uncharacterized protein DUF4287</fullName>
    </submittedName>
</protein>
<name>A0A542YTS7_9MICO</name>